<dbReference type="EMBL" id="MN739542">
    <property type="protein sequence ID" value="QHT12222.1"/>
    <property type="molecule type" value="Genomic_DNA"/>
</dbReference>
<protein>
    <recommendedName>
        <fullName evidence="3">LamG-like jellyroll fold domain-containing protein</fullName>
    </recommendedName>
</protein>
<organism evidence="2">
    <name type="scientific">viral metagenome</name>
    <dbReference type="NCBI Taxonomy" id="1070528"/>
    <lineage>
        <taxon>unclassified sequences</taxon>
        <taxon>metagenomes</taxon>
        <taxon>organismal metagenomes</taxon>
    </lineage>
</organism>
<dbReference type="Gene3D" id="2.60.120.200">
    <property type="match status" value="1"/>
</dbReference>
<keyword evidence="1" id="KW-0472">Membrane</keyword>
<accession>A0A6C0D789</accession>
<evidence type="ECO:0008006" key="3">
    <source>
        <dbReference type="Google" id="ProtNLM"/>
    </source>
</evidence>
<dbReference type="SUPFAM" id="SSF49899">
    <property type="entry name" value="Concanavalin A-like lectins/glucanases"/>
    <property type="match status" value="1"/>
</dbReference>
<evidence type="ECO:0000256" key="1">
    <source>
        <dbReference type="SAM" id="Phobius"/>
    </source>
</evidence>
<dbReference type="AlphaFoldDB" id="A0A6C0D789"/>
<name>A0A6C0D789_9ZZZZ</name>
<reference evidence="2" key="1">
    <citation type="journal article" date="2020" name="Nature">
        <title>Giant virus diversity and host interactions through global metagenomics.</title>
        <authorList>
            <person name="Schulz F."/>
            <person name="Roux S."/>
            <person name="Paez-Espino D."/>
            <person name="Jungbluth S."/>
            <person name="Walsh D.A."/>
            <person name="Denef V.J."/>
            <person name="McMahon K.D."/>
            <person name="Konstantinidis K.T."/>
            <person name="Eloe-Fadrosh E.A."/>
            <person name="Kyrpides N.C."/>
            <person name="Woyke T."/>
        </authorList>
    </citation>
    <scope>NUCLEOTIDE SEQUENCE</scope>
    <source>
        <strain evidence="2">GVMAG-M-3300023174-129</strain>
    </source>
</reference>
<dbReference type="Pfam" id="PF13385">
    <property type="entry name" value="Laminin_G_3"/>
    <property type="match status" value="1"/>
</dbReference>
<feature type="transmembrane region" description="Helical" evidence="1">
    <location>
        <begin position="20"/>
        <end position="37"/>
    </location>
</feature>
<sequence length="325" mass="36100">MDQPIQRNTGIMRKIGSNILVYVITLVAVAIFIYFIYKFIYGSSTFKANLIMADKVTANDPDEKTYKKNVKLPNIYEGNEFSVNFWIYIAGYKYRNGQRKHIVEIGHDTSHISNTNFSTLLVTLGASKPSLQVRVHTVPSDHTIDGSHNLGITDCSGTNASDCSGGDMTGFQQITDPNLVSNNNLKDNTLYVKDMANLYKPFNMVDENSLIDSPNTCDIKELPLQKWINVCIVISGKTLDIYLDGKLVKTCVYKNYFRVDQAGGGPVLSYLQGGAPHGFDGEFSRLQVYNTALTPDDIYKNYLAGPSGSSVTNDPISFLKYLFTG</sequence>
<keyword evidence="1" id="KW-0812">Transmembrane</keyword>
<dbReference type="InterPro" id="IPR013320">
    <property type="entry name" value="ConA-like_dom_sf"/>
</dbReference>
<evidence type="ECO:0000313" key="2">
    <source>
        <dbReference type="EMBL" id="QHT12222.1"/>
    </source>
</evidence>
<proteinExistence type="predicted"/>
<keyword evidence="1" id="KW-1133">Transmembrane helix</keyword>